<dbReference type="InterPro" id="IPR005174">
    <property type="entry name" value="KIB1-4_b-propeller"/>
</dbReference>
<accession>A0A3L6S1T7</accession>
<evidence type="ECO:0000259" key="1">
    <source>
        <dbReference type="Pfam" id="PF03478"/>
    </source>
</evidence>
<dbReference type="PANTHER" id="PTHR33110">
    <property type="entry name" value="F-BOX/KELCH-REPEAT PROTEIN-RELATED"/>
    <property type="match status" value="1"/>
</dbReference>
<proteinExistence type="predicted"/>
<gene>
    <name evidence="2" type="ORF">C2845_PM09G03050</name>
</gene>
<keyword evidence="3" id="KW-1185">Reference proteome</keyword>
<sequence length="388" mass="43116">MAAPQSSSWSDLRPELLGFVLERLPSLADRVRVRAVCRSWRNNAQLQLLPPPLPWLSLLDGTFLSFPSGEIHRMPLPGDARYHGSFDNWLFLAHSDGGCSLMNPFSKTMLQLPKLATMWPHEMGNPEEHPVFVKFVGPSSLDVSPDSLLAAMIVDGSRRSGICICKPPVATDKLRKNNFDHIYDVAFFQGKLYALISGKLIVLEIFEKHKRQPKISSIRCVSDNICDLTIADSYDGRYFCPTWEYLVESAGRLLLVVRRVGILLPLPQRDALQHGRTLSFEVFEVDLTSSSCGQWRRLGSLAGQALFIGTYSKSVPAAECGGLPHADCIYFTCDYAGTCRGPPPDPLRDSGVFNMRTRMVTPLLPETTTVVRRAAQGCPTWFFPSGAV</sequence>
<organism evidence="2 3">
    <name type="scientific">Panicum miliaceum</name>
    <name type="common">Proso millet</name>
    <name type="synonym">Broomcorn millet</name>
    <dbReference type="NCBI Taxonomy" id="4540"/>
    <lineage>
        <taxon>Eukaryota</taxon>
        <taxon>Viridiplantae</taxon>
        <taxon>Streptophyta</taxon>
        <taxon>Embryophyta</taxon>
        <taxon>Tracheophyta</taxon>
        <taxon>Spermatophyta</taxon>
        <taxon>Magnoliopsida</taxon>
        <taxon>Liliopsida</taxon>
        <taxon>Poales</taxon>
        <taxon>Poaceae</taxon>
        <taxon>PACMAD clade</taxon>
        <taxon>Panicoideae</taxon>
        <taxon>Panicodae</taxon>
        <taxon>Paniceae</taxon>
        <taxon>Panicinae</taxon>
        <taxon>Panicum</taxon>
        <taxon>Panicum sect. Panicum</taxon>
    </lineage>
</organism>
<comment type="caution">
    <text evidence="2">The sequence shown here is derived from an EMBL/GenBank/DDBJ whole genome shotgun (WGS) entry which is preliminary data.</text>
</comment>
<dbReference type="EMBL" id="PQIB02000006">
    <property type="protein sequence ID" value="RLN12609.1"/>
    <property type="molecule type" value="Genomic_DNA"/>
</dbReference>
<dbReference type="Pfam" id="PF03478">
    <property type="entry name" value="Beta-prop_KIB1-4"/>
    <property type="match status" value="1"/>
</dbReference>
<dbReference type="AlphaFoldDB" id="A0A3L6S1T7"/>
<dbReference type="Gene3D" id="1.20.1280.50">
    <property type="match status" value="1"/>
</dbReference>
<reference evidence="3" key="1">
    <citation type="journal article" date="2019" name="Nat. Commun.">
        <title>The genome of broomcorn millet.</title>
        <authorList>
            <person name="Zou C."/>
            <person name="Miki D."/>
            <person name="Li D."/>
            <person name="Tang Q."/>
            <person name="Xiao L."/>
            <person name="Rajput S."/>
            <person name="Deng P."/>
            <person name="Jia W."/>
            <person name="Huang R."/>
            <person name="Zhang M."/>
            <person name="Sun Y."/>
            <person name="Hu J."/>
            <person name="Fu X."/>
            <person name="Schnable P.S."/>
            <person name="Li F."/>
            <person name="Zhang H."/>
            <person name="Feng B."/>
            <person name="Zhu X."/>
            <person name="Liu R."/>
            <person name="Schnable J.C."/>
            <person name="Zhu J.-K."/>
            <person name="Zhang H."/>
        </authorList>
    </citation>
    <scope>NUCLEOTIDE SEQUENCE [LARGE SCALE GENOMIC DNA]</scope>
</reference>
<feature type="domain" description="KIB1-4 beta-propeller" evidence="1">
    <location>
        <begin position="63"/>
        <end position="354"/>
    </location>
</feature>
<dbReference type="OrthoDB" id="621744at2759"/>
<name>A0A3L6S1T7_PANMI</name>
<evidence type="ECO:0000313" key="3">
    <source>
        <dbReference type="Proteomes" id="UP000275267"/>
    </source>
</evidence>
<evidence type="ECO:0000313" key="2">
    <source>
        <dbReference type="EMBL" id="RLN12609.1"/>
    </source>
</evidence>
<dbReference type="SUPFAM" id="SSF81383">
    <property type="entry name" value="F-box domain"/>
    <property type="match status" value="1"/>
</dbReference>
<dbReference type="PANTHER" id="PTHR33110:SF36">
    <property type="entry name" value="OS06G0148600 PROTEIN"/>
    <property type="match status" value="1"/>
</dbReference>
<dbReference type="STRING" id="4540.A0A3L6S1T7"/>
<dbReference type="Proteomes" id="UP000275267">
    <property type="component" value="Unassembled WGS sequence"/>
</dbReference>
<dbReference type="InterPro" id="IPR036047">
    <property type="entry name" value="F-box-like_dom_sf"/>
</dbReference>
<protein>
    <recommendedName>
        <fullName evidence="1">KIB1-4 beta-propeller domain-containing protein</fullName>
    </recommendedName>
</protein>